<dbReference type="Gene3D" id="3.90.320.10">
    <property type="match status" value="1"/>
</dbReference>
<gene>
    <name evidence="1" type="ORF">ABMA28_009380</name>
</gene>
<proteinExistence type="predicted"/>
<comment type="caution">
    <text evidence="1">The sequence shown here is derived from an EMBL/GenBank/DDBJ whole genome shotgun (WGS) entry which is preliminary data.</text>
</comment>
<sequence length="236" mass="27657">MLYLSRTEEADLEDLSCTDIEKQWGTLKITALKEYEAKSLSKMCHVKGHRDIYVKTMPEVTEEMESRWRMKLMQSTPNSEYSLFTSLMRRGDGVVDYGERVISRSVDKTKFAEKLLTFNSRRVMNVLRKLTEGKYVAVSLDQSTEIINVEQGTPSWHKARKVRLTASKARAQFTFFSNKNADWDKRYQEVFHSNFLGIEDTIRGLRCEAVARDLYAEHFRVIETTLVWTIVYFFFP</sequence>
<evidence type="ECO:0000313" key="1">
    <source>
        <dbReference type="EMBL" id="KAL0811982.1"/>
    </source>
</evidence>
<dbReference type="InterPro" id="IPR011604">
    <property type="entry name" value="PDDEXK-like_dom_sf"/>
</dbReference>
<dbReference type="GO" id="GO:0006281">
    <property type="term" value="P:DNA repair"/>
    <property type="evidence" value="ECO:0007669"/>
    <property type="project" value="UniProtKB-ARBA"/>
</dbReference>
<dbReference type="EMBL" id="JBEDNZ010000023">
    <property type="protein sequence ID" value="KAL0811982.1"/>
    <property type="molecule type" value="Genomic_DNA"/>
</dbReference>
<reference evidence="1 2" key="1">
    <citation type="submission" date="2024-06" db="EMBL/GenBank/DDBJ databases">
        <title>A chromosome-level genome assembly of beet webworm, Loxostege sticticalis.</title>
        <authorList>
            <person name="Zhang Y."/>
        </authorList>
    </citation>
    <scope>NUCLEOTIDE SEQUENCE [LARGE SCALE GENOMIC DNA]</scope>
    <source>
        <strain evidence="1">AQ028</strain>
        <tissue evidence="1">Male pupae</tissue>
    </source>
</reference>
<accession>A0ABD0SDP6</accession>
<protein>
    <submittedName>
        <fullName evidence="1">Uncharacterized protein</fullName>
    </submittedName>
</protein>
<dbReference type="SUPFAM" id="SSF52980">
    <property type="entry name" value="Restriction endonuclease-like"/>
    <property type="match status" value="1"/>
</dbReference>
<dbReference type="Proteomes" id="UP001549921">
    <property type="component" value="Unassembled WGS sequence"/>
</dbReference>
<name>A0ABD0SDP6_LOXSC</name>
<dbReference type="InterPro" id="IPR011335">
    <property type="entry name" value="Restrct_endonuc-II-like"/>
</dbReference>
<dbReference type="AlphaFoldDB" id="A0ABD0SDP6"/>
<evidence type="ECO:0000313" key="2">
    <source>
        <dbReference type="Proteomes" id="UP001549921"/>
    </source>
</evidence>
<organism evidence="1 2">
    <name type="scientific">Loxostege sticticalis</name>
    <name type="common">Beet webworm moth</name>
    <dbReference type="NCBI Taxonomy" id="481309"/>
    <lineage>
        <taxon>Eukaryota</taxon>
        <taxon>Metazoa</taxon>
        <taxon>Ecdysozoa</taxon>
        <taxon>Arthropoda</taxon>
        <taxon>Hexapoda</taxon>
        <taxon>Insecta</taxon>
        <taxon>Pterygota</taxon>
        <taxon>Neoptera</taxon>
        <taxon>Endopterygota</taxon>
        <taxon>Lepidoptera</taxon>
        <taxon>Glossata</taxon>
        <taxon>Ditrysia</taxon>
        <taxon>Pyraloidea</taxon>
        <taxon>Crambidae</taxon>
        <taxon>Pyraustinae</taxon>
        <taxon>Loxostege</taxon>
    </lineage>
</organism>